<keyword evidence="6 11" id="KW-1133">Transmembrane helix</keyword>
<reference evidence="14 15" key="2">
    <citation type="submission" date="2024-05" db="EMBL/GenBank/DDBJ databases">
        <authorList>
            <person name="Chen Y."/>
            <person name="Shah S."/>
            <person name="Dougan E. K."/>
            <person name="Thang M."/>
            <person name="Chan C."/>
        </authorList>
    </citation>
    <scope>NUCLEOTIDE SEQUENCE [LARGE SCALE GENOMIC DNA]</scope>
</reference>
<dbReference type="EMBL" id="CAMXCT010000857">
    <property type="protein sequence ID" value="CAI3984066.1"/>
    <property type="molecule type" value="Genomic_DNA"/>
</dbReference>
<evidence type="ECO:0000256" key="7">
    <source>
        <dbReference type="ARBA" id="ARBA00023002"/>
    </source>
</evidence>
<feature type="region of interest" description="Disordered" evidence="10">
    <location>
        <begin position="59"/>
        <end position="132"/>
    </location>
</feature>
<comment type="caution">
    <text evidence="13">The sequence shown here is derived from an EMBL/GenBank/DDBJ whole genome shotgun (WGS) entry which is preliminary data.</text>
</comment>
<organism evidence="13">
    <name type="scientific">Cladocopium goreaui</name>
    <dbReference type="NCBI Taxonomy" id="2562237"/>
    <lineage>
        <taxon>Eukaryota</taxon>
        <taxon>Sar</taxon>
        <taxon>Alveolata</taxon>
        <taxon>Dinophyceae</taxon>
        <taxon>Suessiales</taxon>
        <taxon>Symbiodiniaceae</taxon>
        <taxon>Cladocopium</taxon>
    </lineage>
</organism>
<protein>
    <submittedName>
        <fullName evidence="14">2-oxoglutarate dehydrogenase, mitochondrial (2-oxoglutarate dehydrogenase complex component E1) (OGDC-E1) (Alpha-ketoglutarate dehydrogenase)</fullName>
    </submittedName>
</protein>
<dbReference type="Gene3D" id="1.10.238.10">
    <property type="entry name" value="EF-hand"/>
    <property type="match status" value="1"/>
</dbReference>
<dbReference type="InterPro" id="IPR019410">
    <property type="entry name" value="Methyltransf_16"/>
</dbReference>
<dbReference type="GO" id="GO:0006099">
    <property type="term" value="P:tricarboxylic acid cycle"/>
    <property type="evidence" value="ECO:0007669"/>
    <property type="project" value="TreeGrafter"/>
</dbReference>
<evidence type="ECO:0000256" key="11">
    <source>
        <dbReference type="SAM" id="Phobius"/>
    </source>
</evidence>
<dbReference type="InterPro" id="IPR018247">
    <property type="entry name" value="EF_Hand_1_Ca_BS"/>
</dbReference>
<dbReference type="GO" id="GO:0004591">
    <property type="term" value="F:oxoglutarate dehydrogenase (succinyl-transferring) activity"/>
    <property type="evidence" value="ECO:0007669"/>
    <property type="project" value="TreeGrafter"/>
</dbReference>
<keyword evidence="4 11" id="KW-0812">Transmembrane</keyword>
<dbReference type="Gene3D" id="3.40.50.150">
    <property type="entry name" value="Vaccinia Virus protein VP39"/>
    <property type="match status" value="1"/>
</dbReference>
<dbReference type="OrthoDB" id="414379at2759"/>
<evidence type="ECO:0000313" key="15">
    <source>
        <dbReference type="Proteomes" id="UP001152797"/>
    </source>
</evidence>
<dbReference type="PROSITE" id="PS50222">
    <property type="entry name" value="EF_HAND_2"/>
    <property type="match status" value="1"/>
</dbReference>
<dbReference type="SUPFAM" id="SSF81324">
    <property type="entry name" value="Voltage-gated potassium channels"/>
    <property type="match status" value="1"/>
</dbReference>
<dbReference type="GO" id="GO:0005216">
    <property type="term" value="F:monoatomic ion channel activity"/>
    <property type="evidence" value="ECO:0007669"/>
    <property type="project" value="InterPro"/>
</dbReference>
<keyword evidence="8" id="KW-0786">Thiamine pyrophosphate</keyword>
<dbReference type="InterPro" id="IPR027359">
    <property type="entry name" value="Volt_channel_dom_sf"/>
</dbReference>
<dbReference type="SUPFAM" id="SSF52518">
    <property type="entry name" value="Thiamin diphosphate-binding fold (THDP-binding)"/>
    <property type="match status" value="1"/>
</dbReference>
<sequence>MLIFFRGGSRCWKLALAQEFTLAKRAETKLLARCPLPVAARPSVARCFASLTRMEPSYALQDESQQSRSSGEDDYVHHVRSKSNKSTKSQSIDGESQRTTELQPLEPFERHPTDRSSNCLEDDEKVEMPRSSKPVAPGVIFQGKADLGLMSSECLMLRELLQSQHEDMMIRFDHQQEMLNKIYRTRGSNMSAVSRDRHPSIVSTASGKPSQSRRRSVRQSPQKMPDGGGSAGLLVRVDSPQATSFQSKTKLFSSLTRVDEELRQKAAVVDAEQAKAHRKFTEEESEDGSLHFFEAFVANPWFDLFFAIAILTNAIFIGFEVQASIPKFDENSPGEPGVSTIDDELAVMLSIFGKAYAGLFFVELCIRVLAQRRSFVSMRNPEWRWNLMDSIIVLASLVEIIFEVSSYASGAEEMSLTGMSGLRTLRIIRITRLVKIARLARILRFVMALRTLTQSILHTSKSLIWAVVLLLLIVYTFAILFTQVVNDYMQDTNTTMTLEEWELGRRYFSSLPKAMLCLYMSIANGVSWEQVIIPLNAVSVVWDFMFLFYIAFATLAVLNVITGVFCQSAIDSAQSDHEMVIQSIMNNKDAHIEKIRMLFSEIDEDESGVITYQMFEKGIRSQDVKTYFESIDLDVWDAWTFFKLLDMDSGGAVEIEEFLMGCLRLRGNAKAMDIAKLCHDQTWLIKEQARFWEFVEEELNHLHTVHMSHVAECDMKMWAFIFLLIRIDRPGVLSQWLLRCVDMKQQSWILWGCMPGGSGQTRLVRQVAKADVKNRRRMSPATIPSELSVPVLAAIALYAREAEPQVPKVTPSPIGATGPDPTGPSCKEMAVQDGSPMPVAEHRFVALEPGEHEALEEDASGLYDWQPSTNEDAEDVQRLLEQLESAVAWMYQAGDATECLDTGNWIARQTLVLDAVVSDAAEHLAHLNIQKELAATHLKGDVGDSDITVKDFIENCFHGFSEADLEKTFQVSLANLNGEHTLQEILGTLRSTYSGSVGIEYMHIGDLKKVEWIRQRVEDPNFIPSDKNKLIKVYQELLKVDTFEQFLNVQYKTTKRFGVDGGEAAVAGVNAAIEKAATLGMTECVIGMPHRGRLNVLTNVVRKPLVQMFAEFKGTHYDFEKLVEKSEGDDWLFAGDVKYHLGTSQTFTLNGANTITATLEANPSHLETVNTVTLGRARAKQYYLGNTAESRHRVLPILFHGDASFAGQGVVYETMQLAHVQEFDVGGTIHVIINNQVGFTTDPVDDRSTMYTSDVGKTFNLPILHVNGDDPVAVTSAFELAAEWRQTWQTDVIMDVICYRRFGHNETDAPEYTQPVLYKQINKHPRTEAVYSKSLVDNSVASQKELDSMKSDLWKQHETAFKAPEIFDFGAGEPLRLCSVPSMFLGAQFWSSGLAMARALSKGDHDLAGARCLELGAGLGLVGLAAARYLRAQKVVLSDLEDPKPEMTRNDEETYRIYGEIREIRETETLKVGHDSHDIFFCRRKLVYKIDHNRCNMIQGGLI</sequence>
<evidence type="ECO:0000256" key="6">
    <source>
        <dbReference type="ARBA" id="ARBA00022989"/>
    </source>
</evidence>
<keyword evidence="9 11" id="KW-0472">Membrane</keyword>
<comment type="subcellular location">
    <subcellularLocation>
        <location evidence="2">Membrane</location>
        <topology evidence="2">Multi-pass membrane protein</topology>
    </subcellularLocation>
</comment>
<dbReference type="PROSITE" id="PS00018">
    <property type="entry name" value="EF_HAND_1"/>
    <property type="match status" value="1"/>
</dbReference>
<dbReference type="Pfam" id="PF00676">
    <property type="entry name" value="E1_dh"/>
    <property type="match status" value="1"/>
</dbReference>
<dbReference type="CDD" id="cd02016">
    <property type="entry name" value="TPP_E1_OGDC_like"/>
    <property type="match status" value="1"/>
</dbReference>
<dbReference type="Pfam" id="PF10294">
    <property type="entry name" value="Methyltransf_16"/>
    <property type="match status" value="1"/>
</dbReference>
<evidence type="ECO:0000259" key="12">
    <source>
        <dbReference type="PROSITE" id="PS50222"/>
    </source>
</evidence>
<dbReference type="InterPro" id="IPR002048">
    <property type="entry name" value="EF_hand_dom"/>
</dbReference>
<gene>
    <name evidence="13" type="ORF">C1SCF055_LOCUS11622</name>
</gene>
<name>A0A9P1FQ44_9DINO</name>
<dbReference type="InterPro" id="IPR001017">
    <property type="entry name" value="DH_E1"/>
</dbReference>
<feature type="transmembrane region" description="Helical" evidence="11">
    <location>
        <begin position="463"/>
        <end position="486"/>
    </location>
</feature>
<evidence type="ECO:0000313" key="14">
    <source>
        <dbReference type="EMBL" id="CAL4771378.1"/>
    </source>
</evidence>
<dbReference type="EMBL" id="CAMXCT020000857">
    <property type="protein sequence ID" value="CAL1137441.1"/>
    <property type="molecule type" value="Genomic_DNA"/>
</dbReference>
<evidence type="ECO:0000256" key="2">
    <source>
        <dbReference type="ARBA" id="ARBA00004141"/>
    </source>
</evidence>
<feature type="domain" description="EF-hand" evidence="12">
    <location>
        <begin position="590"/>
        <end position="625"/>
    </location>
</feature>
<evidence type="ECO:0000256" key="4">
    <source>
        <dbReference type="ARBA" id="ARBA00022692"/>
    </source>
</evidence>
<dbReference type="EMBL" id="CAMXCT030000857">
    <property type="protein sequence ID" value="CAL4771378.1"/>
    <property type="molecule type" value="Genomic_DNA"/>
</dbReference>
<feature type="transmembrane region" description="Helical" evidence="11">
    <location>
        <begin position="304"/>
        <end position="325"/>
    </location>
</feature>
<dbReference type="Gene3D" id="1.20.120.350">
    <property type="entry name" value="Voltage-gated potassium channels. Chain C"/>
    <property type="match status" value="1"/>
</dbReference>
<feature type="compositionally biased region" description="Polar residues" evidence="10">
    <location>
        <begin position="86"/>
        <end position="102"/>
    </location>
</feature>
<dbReference type="InterPro" id="IPR011992">
    <property type="entry name" value="EF-hand-dom_pair"/>
</dbReference>
<evidence type="ECO:0000256" key="1">
    <source>
        <dbReference type="ARBA" id="ARBA00001964"/>
    </source>
</evidence>
<accession>A0A9P1FQ44</accession>
<evidence type="ECO:0000256" key="10">
    <source>
        <dbReference type="SAM" id="MobiDB-lite"/>
    </source>
</evidence>
<dbReference type="GO" id="GO:0016020">
    <property type="term" value="C:membrane"/>
    <property type="evidence" value="ECO:0007669"/>
    <property type="project" value="UniProtKB-SubCell"/>
</dbReference>
<dbReference type="GO" id="GO:0005509">
    <property type="term" value="F:calcium ion binding"/>
    <property type="evidence" value="ECO:0007669"/>
    <property type="project" value="InterPro"/>
</dbReference>
<evidence type="ECO:0000313" key="13">
    <source>
        <dbReference type="EMBL" id="CAI3984066.1"/>
    </source>
</evidence>
<feature type="region of interest" description="Disordered" evidence="10">
    <location>
        <begin position="189"/>
        <end position="232"/>
    </location>
</feature>
<dbReference type="Gene3D" id="1.10.287.70">
    <property type="match status" value="1"/>
</dbReference>
<dbReference type="Gene3D" id="3.40.50.970">
    <property type="match status" value="1"/>
</dbReference>
<dbReference type="Proteomes" id="UP001152797">
    <property type="component" value="Unassembled WGS sequence"/>
</dbReference>
<evidence type="ECO:0000256" key="5">
    <source>
        <dbReference type="ARBA" id="ARBA00022837"/>
    </source>
</evidence>
<proteinExistence type="inferred from homology"/>
<dbReference type="InterPro" id="IPR011603">
    <property type="entry name" value="2oxoglutarate_DH_E1"/>
</dbReference>
<dbReference type="Pfam" id="PF00520">
    <property type="entry name" value="Ion_trans"/>
    <property type="match status" value="1"/>
</dbReference>
<dbReference type="GO" id="GO:0045252">
    <property type="term" value="C:oxoglutarate dehydrogenase complex"/>
    <property type="evidence" value="ECO:0007669"/>
    <property type="project" value="TreeGrafter"/>
</dbReference>
<dbReference type="GO" id="GO:0030976">
    <property type="term" value="F:thiamine pyrophosphate binding"/>
    <property type="evidence" value="ECO:0007669"/>
    <property type="project" value="InterPro"/>
</dbReference>
<feature type="transmembrane region" description="Helical" evidence="11">
    <location>
        <begin position="506"/>
        <end position="528"/>
    </location>
</feature>
<dbReference type="InterPro" id="IPR005821">
    <property type="entry name" value="Ion_trans_dom"/>
</dbReference>
<reference evidence="13" key="1">
    <citation type="submission" date="2022-10" db="EMBL/GenBank/DDBJ databases">
        <authorList>
            <person name="Chen Y."/>
            <person name="Dougan E. K."/>
            <person name="Chan C."/>
            <person name="Rhodes N."/>
            <person name="Thang M."/>
        </authorList>
    </citation>
    <scope>NUCLEOTIDE SEQUENCE</scope>
</reference>
<feature type="transmembrane region" description="Helical" evidence="11">
    <location>
        <begin position="540"/>
        <end position="565"/>
    </location>
</feature>
<comment type="cofactor">
    <cofactor evidence="1">
        <name>thiamine diphosphate</name>
        <dbReference type="ChEBI" id="CHEBI:58937"/>
    </cofactor>
</comment>
<dbReference type="InterPro" id="IPR029063">
    <property type="entry name" value="SAM-dependent_MTases_sf"/>
</dbReference>
<keyword evidence="15" id="KW-1185">Reference proteome</keyword>
<evidence type="ECO:0000256" key="3">
    <source>
        <dbReference type="ARBA" id="ARBA00006936"/>
    </source>
</evidence>
<evidence type="ECO:0000256" key="8">
    <source>
        <dbReference type="ARBA" id="ARBA00023052"/>
    </source>
</evidence>
<keyword evidence="5" id="KW-0106">Calcium</keyword>
<dbReference type="PANTHER" id="PTHR23152">
    <property type="entry name" value="2-OXOGLUTARATE DEHYDROGENASE"/>
    <property type="match status" value="1"/>
</dbReference>
<dbReference type="PANTHER" id="PTHR23152:SF4">
    <property type="entry name" value="2-OXOADIPATE DEHYDROGENASE COMPLEX COMPONENT E1"/>
    <property type="match status" value="1"/>
</dbReference>
<dbReference type="GO" id="GO:0005739">
    <property type="term" value="C:mitochondrion"/>
    <property type="evidence" value="ECO:0007669"/>
    <property type="project" value="TreeGrafter"/>
</dbReference>
<dbReference type="SUPFAM" id="SSF53335">
    <property type="entry name" value="S-adenosyl-L-methionine-dependent methyltransferases"/>
    <property type="match status" value="1"/>
</dbReference>
<comment type="similarity">
    <text evidence="3">Belongs to the alpha-ketoglutarate dehydrogenase family.</text>
</comment>
<dbReference type="SUPFAM" id="SSF47473">
    <property type="entry name" value="EF-hand"/>
    <property type="match status" value="1"/>
</dbReference>
<keyword evidence="7" id="KW-0560">Oxidoreductase</keyword>
<evidence type="ECO:0000256" key="9">
    <source>
        <dbReference type="ARBA" id="ARBA00023136"/>
    </source>
</evidence>
<dbReference type="InterPro" id="IPR029061">
    <property type="entry name" value="THDP-binding"/>
</dbReference>